<sequence length="373" mass="41817">MQPLLRPFSLSSRSIAHLFRPQTRIHPLLSAFPPTRSQSLRRPLLNLISQPSSRAPFTSTPIRHQYRYQRFNSGAGRALAGRVFTNWTRHPHFRYHIAIIVGIGTTFYVSNLEEVPVSKRRRFNCVPSSWESALGAQTYNSILQEYGPNILPESDRRVQMVHRVLERLIPSSGLSNLSWEIHVIDSPETNAFVIPGGKVFVFSGILPICRDESGLAAVLGHEIAHTLAHHQAEQLSSRLPLTLLTFASAIALGSTGLFAPDQSLYLSNTVISLLLDRPWSRAQESEADYIGLMMMAQSCYDPAAAVRLWEDMGAANCGKEPPAWMSTHPSSEQRRGKIGGWLAEAEGRREESDCRSVLPYAEEFRSKFQQVAW</sequence>
<name>A0ACC3DE03_9PEZI</name>
<proteinExistence type="predicted"/>
<protein>
    <submittedName>
        <fullName evidence="1">Uncharacterized protein</fullName>
    </submittedName>
</protein>
<dbReference type="EMBL" id="JAWDJW010006334">
    <property type="protein sequence ID" value="KAK3065594.1"/>
    <property type="molecule type" value="Genomic_DNA"/>
</dbReference>
<evidence type="ECO:0000313" key="1">
    <source>
        <dbReference type="EMBL" id="KAK3065594.1"/>
    </source>
</evidence>
<dbReference type="Proteomes" id="UP001186974">
    <property type="component" value="Unassembled WGS sequence"/>
</dbReference>
<evidence type="ECO:0000313" key="2">
    <source>
        <dbReference type="Proteomes" id="UP001186974"/>
    </source>
</evidence>
<organism evidence="1 2">
    <name type="scientific">Coniosporium uncinatum</name>
    <dbReference type="NCBI Taxonomy" id="93489"/>
    <lineage>
        <taxon>Eukaryota</taxon>
        <taxon>Fungi</taxon>
        <taxon>Dikarya</taxon>
        <taxon>Ascomycota</taxon>
        <taxon>Pezizomycotina</taxon>
        <taxon>Dothideomycetes</taxon>
        <taxon>Dothideomycetes incertae sedis</taxon>
        <taxon>Coniosporium</taxon>
    </lineage>
</organism>
<accession>A0ACC3DE03</accession>
<gene>
    <name evidence="1" type="ORF">LTS18_000071</name>
</gene>
<comment type="caution">
    <text evidence="1">The sequence shown here is derived from an EMBL/GenBank/DDBJ whole genome shotgun (WGS) entry which is preliminary data.</text>
</comment>
<reference evidence="1" key="1">
    <citation type="submission" date="2024-09" db="EMBL/GenBank/DDBJ databases">
        <title>Black Yeasts Isolated from many extreme environments.</title>
        <authorList>
            <person name="Coleine C."/>
            <person name="Stajich J.E."/>
            <person name="Selbmann L."/>
        </authorList>
    </citation>
    <scope>NUCLEOTIDE SEQUENCE</scope>
    <source>
        <strain evidence="1">CCFEE 5737</strain>
    </source>
</reference>
<keyword evidence="2" id="KW-1185">Reference proteome</keyword>